<dbReference type="AlphaFoldDB" id="A0A0E9MK88"/>
<accession>A0A0E9MK88</accession>
<dbReference type="Pfam" id="PF00561">
    <property type="entry name" value="Abhydrolase_1"/>
    <property type="match status" value="1"/>
</dbReference>
<dbReference type="InterPro" id="IPR006311">
    <property type="entry name" value="TAT_signal"/>
</dbReference>
<dbReference type="PANTHER" id="PTHR43798">
    <property type="entry name" value="MONOACYLGLYCEROL LIPASE"/>
    <property type="match status" value="1"/>
</dbReference>
<dbReference type="GO" id="GO:0008233">
    <property type="term" value="F:peptidase activity"/>
    <property type="evidence" value="ECO:0007669"/>
    <property type="project" value="InterPro"/>
</dbReference>
<evidence type="ECO:0000259" key="6">
    <source>
        <dbReference type="Pfam" id="PF00561"/>
    </source>
</evidence>
<evidence type="ECO:0000313" key="8">
    <source>
        <dbReference type="Proteomes" id="UP000033202"/>
    </source>
</evidence>
<evidence type="ECO:0000256" key="2">
    <source>
        <dbReference type="ARBA" id="ARBA00022801"/>
    </source>
</evidence>
<dbReference type="InterPro" id="IPR005945">
    <property type="entry name" value="Pro_imino_pep"/>
</dbReference>
<keyword evidence="8" id="KW-1185">Reference proteome</keyword>
<feature type="active site" description="Proton donor" evidence="4">
    <location>
        <position position="304"/>
    </location>
</feature>
<dbReference type="PRINTS" id="PR00793">
    <property type="entry name" value="PROAMNOPTASE"/>
</dbReference>
<protein>
    <submittedName>
        <fullName evidence="7">Peptidase S33 family protein</fullName>
    </submittedName>
</protein>
<dbReference type="NCBIfam" id="TIGR01250">
    <property type="entry name" value="pro_imino_pep_2"/>
    <property type="match status" value="1"/>
</dbReference>
<comment type="caution">
    <text evidence="7">The sequence shown here is derived from an EMBL/GenBank/DDBJ whole genome shotgun (WGS) entry which is preliminary data.</text>
</comment>
<keyword evidence="2 3" id="KW-0378">Hydrolase</keyword>
<evidence type="ECO:0000256" key="4">
    <source>
        <dbReference type="PIRSR" id="PIRSR005539-1"/>
    </source>
</evidence>
<gene>
    <name evidence="7" type="ORF">SCH01S_01_01070</name>
</gene>
<organism evidence="7 8">
    <name type="scientific">Sphingomonas changbaiensis NBRC 104936</name>
    <dbReference type="NCBI Taxonomy" id="1219043"/>
    <lineage>
        <taxon>Bacteria</taxon>
        <taxon>Pseudomonadati</taxon>
        <taxon>Pseudomonadota</taxon>
        <taxon>Alphaproteobacteria</taxon>
        <taxon>Sphingomonadales</taxon>
        <taxon>Sphingomonadaceae</taxon>
        <taxon>Sphingomonas</taxon>
    </lineage>
</organism>
<keyword evidence="5" id="KW-0732">Signal</keyword>
<dbReference type="GO" id="GO:0016020">
    <property type="term" value="C:membrane"/>
    <property type="evidence" value="ECO:0007669"/>
    <property type="project" value="TreeGrafter"/>
</dbReference>
<dbReference type="PROSITE" id="PS51318">
    <property type="entry name" value="TAT"/>
    <property type="match status" value="1"/>
</dbReference>
<evidence type="ECO:0000256" key="5">
    <source>
        <dbReference type="SAM" id="SignalP"/>
    </source>
</evidence>
<dbReference type="EMBL" id="BBWU01000001">
    <property type="protein sequence ID" value="GAO37944.1"/>
    <property type="molecule type" value="Genomic_DNA"/>
</dbReference>
<feature type="active site" description="Nucleophile" evidence="4">
    <location>
        <position position="136"/>
    </location>
</feature>
<dbReference type="Proteomes" id="UP000033202">
    <property type="component" value="Unassembled WGS sequence"/>
</dbReference>
<evidence type="ECO:0000256" key="3">
    <source>
        <dbReference type="PIRNR" id="PIRNR005539"/>
    </source>
</evidence>
<proteinExistence type="inferred from homology"/>
<evidence type="ECO:0000313" key="7">
    <source>
        <dbReference type="EMBL" id="GAO37944.1"/>
    </source>
</evidence>
<dbReference type="Gene3D" id="3.40.50.1820">
    <property type="entry name" value="alpha/beta hydrolase"/>
    <property type="match status" value="1"/>
</dbReference>
<dbReference type="OrthoDB" id="9796770at2"/>
<feature type="signal peptide" evidence="5">
    <location>
        <begin position="1"/>
        <end position="22"/>
    </location>
</feature>
<dbReference type="GO" id="GO:0006508">
    <property type="term" value="P:proteolysis"/>
    <property type="evidence" value="ECO:0007669"/>
    <property type="project" value="InterPro"/>
</dbReference>
<dbReference type="RefSeq" id="WP_052733688.1">
    <property type="nucleotide sequence ID" value="NZ_BBWU01000001.1"/>
</dbReference>
<feature type="active site" evidence="4">
    <location>
        <position position="278"/>
    </location>
</feature>
<reference evidence="7 8" key="1">
    <citation type="submission" date="2015-04" db="EMBL/GenBank/DDBJ databases">
        <title>Whole genome shotgun sequence of Sphingomonas changbaiensis NBRC 104936.</title>
        <authorList>
            <person name="Katano-Makiyama Y."/>
            <person name="Hosoyama A."/>
            <person name="Hashimoto M."/>
            <person name="Noguchi M."/>
            <person name="Tsuchikane K."/>
            <person name="Ohji S."/>
            <person name="Yamazoe A."/>
            <person name="Ichikawa N."/>
            <person name="Kimura A."/>
            <person name="Fujita N."/>
        </authorList>
    </citation>
    <scope>NUCLEOTIDE SEQUENCE [LARGE SCALE GENOMIC DNA]</scope>
    <source>
        <strain evidence="7 8">NBRC 104936</strain>
    </source>
</reference>
<dbReference type="InterPro" id="IPR029058">
    <property type="entry name" value="AB_hydrolase_fold"/>
</dbReference>
<dbReference type="SUPFAM" id="SSF53474">
    <property type="entry name" value="alpha/beta-Hydrolases"/>
    <property type="match status" value="1"/>
</dbReference>
<comment type="similarity">
    <text evidence="1 3">Belongs to the peptidase S33 family.</text>
</comment>
<dbReference type="InterPro" id="IPR002410">
    <property type="entry name" value="Peptidase_S33"/>
</dbReference>
<feature type="domain" description="AB hydrolase-1" evidence="6">
    <location>
        <begin position="61"/>
        <end position="310"/>
    </location>
</feature>
<name>A0A0E9MK88_9SPHN</name>
<feature type="chain" id="PRO_5002429091" evidence="5">
    <location>
        <begin position="23"/>
        <end position="328"/>
    </location>
</feature>
<dbReference type="PANTHER" id="PTHR43798:SF33">
    <property type="entry name" value="HYDROLASE, PUTATIVE (AFU_ORTHOLOGUE AFUA_2G14860)-RELATED"/>
    <property type="match status" value="1"/>
</dbReference>
<dbReference type="PIRSF" id="PIRSF005539">
    <property type="entry name" value="Pept_S33_TRI_F1"/>
    <property type="match status" value="1"/>
</dbReference>
<evidence type="ECO:0000256" key="1">
    <source>
        <dbReference type="ARBA" id="ARBA00010088"/>
    </source>
</evidence>
<dbReference type="InterPro" id="IPR050266">
    <property type="entry name" value="AB_hydrolase_sf"/>
</dbReference>
<dbReference type="InterPro" id="IPR000073">
    <property type="entry name" value="AB_hydrolase_1"/>
</dbReference>
<dbReference type="STRING" id="1219043.SCH01S_01_01070"/>
<sequence>MHLDRRTFLAASAAMLSFPADAAIAPLAPGARIAPDREEMIPVEGGRVYVRINGDLTGPRPPIVFAHGGPGSSHWYWLNATALADERAVILYDQLDSGRSDHPGDPANWTVARFVSELPTIAHALGITRWHMLGASWGGTLALEYAARRPAELASVIIQSPLVSTDIWIRDANRLKDAMPPETRRLLYLCDTPGAASQAECEAATDAFYARHVRRFDPPAAVQAYKDALPRSFSPDIYNHMWGRAEFTASGTLKDYDGRALLKHLDGKRTLFVAGEHDEAIPSTIAAFAEEAGAAFREVPDAGHTAMNDNPEAYLAILRPWLAAHDQG</sequence>